<protein>
    <submittedName>
        <fullName evidence="13">Diacylglycerol kinase family lipid kinase</fullName>
    </submittedName>
</protein>
<keyword evidence="3" id="KW-0808">Transferase</keyword>
<dbReference type="PROSITE" id="PS50146">
    <property type="entry name" value="DAGK"/>
    <property type="match status" value="1"/>
</dbReference>
<evidence type="ECO:0000256" key="1">
    <source>
        <dbReference type="ARBA" id="ARBA00001946"/>
    </source>
</evidence>
<keyword evidence="4" id="KW-0479">Metal-binding</keyword>
<dbReference type="InterPro" id="IPR016064">
    <property type="entry name" value="NAD/diacylglycerol_kinase_sf"/>
</dbReference>
<comment type="caution">
    <text evidence="13">The sequence shown here is derived from an EMBL/GenBank/DDBJ whole genome shotgun (WGS) entry which is preliminary data.</text>
</comment>
<dbReference type="InterPro" id="IPR005218">
    <property type="entry name" value="Diacylglycerol/lipid_kinase"/>
</dbReference>
<organism evidence="13">
    <name type="scientific">Caldithrix abyssi</name>
    <dbReference type="NCBI Taxonomy" id="187145"/>
    <lineage>
        <taxon>Bacteria</taxon>
        <taxon>Pseudomonadati</taxon>
        <taxon>Calditrichota</taxon>
        <taxon>Calditrichia</taxon>
        <taxon>Calditrichales</taxon>
        <taxon>Calditrichaceae</taxon>
        <taxon>Caldithrix</taxon>
    </lineage>
</organism>
<dbReference type="GO" id="GO:0005886">
    <property type="term" value="C:plasma membrane"/>
    <property type="evidence" value="ECO:0007669"/>
    <property type="project" value="TreeGrafter"/>
</dbReference>
<dbReference type="AlphaFoldDB" id="A0A7V1PU70"/>
<name>A0A7V1PU70_CALAY</name>
<dbReference type="NCBIfam" id="TIGR00147">
    <property type="entry name" value="YegS/Rv2252/BmrU family lipid kinase"/>
    <property type="match status" value="1"/>
</dbReference>
<evidence type="ECO:0000256" key="7">
    <source>
        <dbReference type="ARBA" id="ARBA00022840"/>
    </source>
</evidence>
<evidence type="ECO:0000259" key="12">
    <source>
        <dbReference type="PROSITE" id="PS50146"/>
    </source>
</evidence>
<dbReference type="GO" id="GO:0016301">
    <property type="term" value="F:kinase activity"/>
    <property type="evidence" value="ECO:0007669"/>
    <property type="project" value="UniProtKB-KW"/>
</dbReference>
<gene>
    <name evidence="13" type="ORF">ENJ10_02540</name>
</gene>
<dbReference type="InterPro" id="IPR050187">
    <property type="entry name" value="Lipid_Phosphate_FormReg"/>
</dbReference>
<evidence type="ECO:0000256" key="3">
    <source>
        <dbReference type="ARBA" id="ARBA00022679"/>
    </source>
</evidence>
<dbReference type="GO" id="GO:0008654">
    <property type="term" value="P:phospholipid biosynthetic process"/>
    <property type="evidence" value="ECO:0007669"/>
    <property type="project" value="UniProtKB-KW"/>
</dbReference>
<keyword evidence="11" id="KW-1208">Phospholipid metabolism</keyword>
<accession>A0A7V1PU70</accession>
<keyword evidence="9" id="KW-0443">Lipid metabolism</keyword>
<dbReference type="Gene3D" id="3.40.50.10330">
    <property type="entry name" value="Probable inorganic polyphosphate/atp-NAD kinase, domain 1"/>
    <property type="match status" value="1"/>
</dbReference>
<evidence type="ECO:0000256" key="4">
    <source>
        <dbReference type="ARBA" id="ARBA00022723"/>
    </source>
</evidence>
<sequence length="287" mass="31665">MSACIILNPSSGYAFKQRRIQKWLAENLPPSVTLFKTEYAGHAALLAQQAREERYDRVIAIGGDGTVNEVASQLVHAGTALGIIPAGSGNGLARSLNLPLSVGKAFDTALSGKTRMIDVGRAGERYFFAVCGVGLDAVIGLRFQRLKTRGIIPYFYFGLREFLKYDYPTFTVISDDQKMTVAPLTLVVSNGMEFGNGARIAPQALMDDGLLDICILERMSFLHTARALPKLFNGDIVNEKSYNSFRCRSLEIVPERENFLYHVDGEPFRKQGALKITMHPKALKVIV</sequence>
<dbReference type="GO" id="GO:0005524">
    <property type="term" value="F:ATP binding"/>
    <property type="evidence" value="ECO:0007669"/>
    <property type="project" value="UniProtKB-KW"/>
</dbReference>
<dbReference type="SMART" id="SM00046">
    <property type="entry name" value="DAGKc"/>
    <property type="match status" value="1"/>
</dbReference>
<evidence type="ECO:0000256" key="5">
    <source>
        <dbReference type="ARBA" id="ARBA00022741"/>
    </source>
</evidence>
<dbReference type="PANTHER" id="PTHR12358">
    <property type="entry name" value="SPHINGOSINE KINASE"/>
    <property type="match status" value="1"/>
</dbReference>
<evidence type="ECO:0000256" key="9">
    <source>
        <dbReference type="ARBA" id="ARBA00023098"/>
    </source>
</evidence>
<evidence type="ECO:0000256" key="8">
    <source>
        <dbReference type="ARBA" id="ARBA00022842"/>
    </source>
</evidence>
<evidence type="ECO:0000256" key="2">
    <source>
        <dbReference type="ARBA" id="ARBA00022516"/>
    </source>
</evidence>
<feature type="domain" description="DAGKc" evidence="12">
    <location>
        <begin position="1"/>
        <end position="126"/>
    </location>
</feature>
<keyword evidence="2" id="KW-0444">Lipid biosynthesis</keyword>
<evidence type="ECO:0000256" key="11">
    <source>
        <dbReference type="ARBA" id="ARBA00023264"/>
    </source>
</evidence>
<dbReference type="GO" id="GO:0046872">
    <property type="term" value="F:metal ion binding"/>
    <property type="evidence" value="ECO:0007669"/>
    <property type="project" value="UniProtKB-KW"/>
</dbReference>
<dbReference type="InterPro" id="IPR001206">
    <property type="entry name" value="Diacylglycerol_kinase_cat_dom"/>
</dbReference>
<keyword evidence="8" id="KW-0460">Magnesium</keyword>
<evidence type="ECO:0000256" key="6">
    <source>
        <dbReference type="ARBA" id="ARBA00022777"/>
    </source>
</evidence>
<keyword evidence="6 13" id="KW-0418">Kinase</keyword>
<dbReference type="SUPFAM" id="SSF111331">
    <property type="entry name" value="NAD kinase/diacylglycerol kinase-like"/>
    <property type="match status" value="1"/>
</dbReference>
<dbReference type="PANTHER" id="PTHR12358:SF106">
    <property type="entry name" value="LIPID KINASE YEGS"/>
    <property type="match status" value="1"/>
</dbReference>
<keyword evidence="5" id="KW-0547">Nucleotide-binding</keyword>
<reference evidence="13" key="1">
    <citation type="journal article" date="2020" name="mSystems">
        <title>Genome- and Community-Level Interaction Insights into Carbon Utilization and Element Cycling Functions of Hydrothermarchaeota in Hydrothermal Sediment.</title>
        <authorList>
            <person name="Zhou Z."/>
            <person name="Liu Y."/>
            <person name="Xu W."/>
            <person name="Pan J."/>
            <person name="Luo Z.H."/>
            <person name="Li M."/>
        </authorList>
    </citation>
    <scope>NUCLEOTIDE SEQUENCE [LARGE SCALE GENOMIC DNA]</scope>
    <source>
        <strain evidence="13">HyVt-456</strain>
    </source>
</reference>
<evidence type="ECO:0000256" key="10">
    <source>
        <dbReference type="ARBA" id="ARBA00023209"/>
    </source>
</evidence>
<dbReference type="Pfam" id="PF19279">
    <property type="entry name" value="YegS_C"/>
    <property type="match status" value="1"/>
</dbReference>
<dbReference type="Proteomes" id="UP000886005">
    <property type="component" value="Unassembled WGS sequence"/>
</dbReference>
<evidence type="ECO:0000313" key="13">
    <source>
        <dbReference type="EMBL" id="HED09541.1"/>
    </source>
</evidence>
<dbReference type="InterPro" id="IPR045540">
    <property type="entry name" value="YegS/DAGK_C"/>
</dbReference>
<proteinExistence type="predicted"/>
<dbReference type="Pfam" id="PF00781">
    <property type="entry name" value="DAGK_cat"/>
    <property type="match status" value="1"/>
</dbReference>
<keyword evidence="10" id="KW-0594">Phospholipid biosynthesis</keyword>
<dbReference type="InterPro" id="IPR017438">
    <property type="entry name" value="ATP-NAD_kinase_N"/>
</dbReference>
<dbReference type="EMBL" id="DRLD01000068">
    <property type="protein sequence ID" value="HED09541.1"/>
    <property type="molecule type" value="Genomic_DNA"/>
</dbReference>
<keyword evidence="7" id="KW-0067">ATP-binding</keyword>
<dbReference type="Gene3D" id="2.60.200.40">
    <property type="match status" value="1"/>
</dbReference>
<comment type="cofactor">
    <cofactor evidence="1">
        <name>Mg(2+)</name>
        <dbReference type="ChEBI" id="CHEBI:18420"/>
    </cofactor>
</comment>